<dbReference type="InterPro" id="IPR011009">
    <property type="entry name" value="Kinase-like_dom_sf"/>
</dbReference>
<evidence type="ECO:0000313" key="9">
    <source>
        <dbReference type="Proteomes" id="UP000282460"/>
    </source>
</evidence>
<evidence type="ECO:0000256" key="6">
    <source>
        <dbReference type="SAM" id="Phobius"/>
    </source>
</evidence>
<keyword evidence="6" id="KW-0472">Membrane</keyword>
<comment type="caution">
    <text evidence="8">The sequence shown here is derived from an EMBL/GenBank/DDBJ whole genome shotgun (WGS) entry which is preliminary data.</text>
</comment>
<evidence type="ECO:0000256" key="1">
    <source>
        <dbReference type="ARBA" id="ARBA00022679"/>
    </source>
</evidence>
<organism evidence="8 9">
    <name type="scientific">Mycetocola zhadangensis</name>
    <dbReference type="NCBI Taxonomy" id="1164595"/>
    <lineage>
        <taxon>Bacteria</taxon>
        <taxon>Bacillati</taxon>
        <taxon>Actinomycetota</taxon>
        <taxon>Actinomycetes</taxon>
        <taxon>Micrococcales</taxon>
        <taxon>Microbacteriaceae</taxon>
        <taxon>Mycetocola</taxon>
    </lineage>
</organism>
<dbReference type="OrthoDB" id="9762169at2"/>
<evidence type="ECO:0000256" key="5">
    <source>
        <dbReference type="PROSITE-ProRule" id="PRU10141"/>
    </source>
</evidence>
<dbReference type="PANTHER" id="PTHR43289">
    <property type="entry name" value="MITOGEN-ACTIVATED PROTEIN KINASE KINASE KINASE 20-RELATED"/>
    <property type="match status" value="1"/>
</dbReference>
<dbReference type="Gene3D" id="1.10.510.10">
    <property type="entry name" value="Transferase(Phosphotransferase) domain 1"/>
    <property type="match status" value="1"/>
</dbReference>
<feature type="binding site" evidence="5">
    <location>
        <position position="38"/>
    </location>
    <ligand>
        <name>ATP</name>
        <dbReference type="ChEBI" id="CHEBI:30616"/>
    </ligand>
</feature>
<dbReference type="InterPro" id="IPR008271">
    <property type="entry name" value="Ser/Thr_kinase_AS"/>
</dbReference>
<keyword evidence="9" id="KW-1185">Reference proteome</keyword>
<dbReference type="CDD" id="cd14014">
    <property type="entry name" value="STKc_PknB_like"/>
    <property type="match status" value="1"/>
</dbReference>
<dbReference type="EMBL" id="RCWJ01000005">
    <property type="protein sequence ID" value="RLQ81208.1"/>
    <property type="molecule type" value="Genomic_DNA"/>
</dbReference>
<gene>
    <name evidence="8" type="ORF">D9V28_14795</name>
</gene>
<protein>
    <submittedName>
        <fullName evidence="8">Serine/threonine protein kinase</fullName>
    </submittedName>
</protein>
<keyword evidence="6" id="KW-1133">Transmembrane helix</keyword>
<accession>A0A3L7ISL1</accession>
<evidence type="ECO:0000259" key="7">
    <source>
        <dbReference type="PROSITE" id="PS50011"/>
    </source>
</evidence>
<feature type="transmembrane region" description="Helical" evidence="6">
    <location>
        <begin position="359"/>
        <end position="382"/>
    </location>
</feature>
<dbReference type="Proteomes" id="UP000282460">
    <property type="component" value="Unassembled WGS sequence"/>
</dbReference>
<reference evidence="8 9" key="1">
    <citation type="submission" date="2018-10" db="EMBL/GenBank/DDBJ databases">
        <authorList>
            <person name="Li J."/>
        </authorList>
    </citation>
    <scope>NUCLEOTIDE SEQUENCE [LARGE SCALE GENOMIC DNA]</scope>
    <source>
        <strain evidence="8 9">ZD1-4</strain>
    </source>
</reference>
<dbReference type="PROSITE" id="PS00107">
    <property type="entry name" value="PROTEIN_KINASE_ATP"/>
    <property type="match status" value="1"/>
</dbReference>
<proteinExistence type="predicted"/>
<sequence length="413" mass="43175">MDQILSGRYRLLSIVGSGGMASVYRARDESLNRDVAVKLFSVASASPSDFRRQQGEISLLASLTHPGLVMLLDAGTDETDPLNPRSYLVMELVRGADLRVGLTAGALSEDDTRHIGADLADALHYIHERGVVHRDVKPANILMAHAAGKDTRPHPKLTDFGIARLVDGARLTATHFTVGSAGYLSPEQARGDVVGPPSDVYSLGLVLLECVTGQRVFSAPGQEAALAPLTRDPQIPDDLDPILAETLAAMTARMPANRPSAHEVALALRGISRIGNYSASADPENDATAAMAVDTEGGSTVALAVGSADRSATKLLPVASELSTASTALLAPRAHTSPFTTDAVSPSQRARRGRGRLRVTASIVTAALAVIVAIVIAIVIGISGSTESTPVEYPDVPGTVGEHLTELQDSVTP</sequence>
<keyword evidence="1" id="KW-0808">Transferase</keyword>
<evidence type="ECO:0000313" key="8">
    <source>
        <dbReference type="EMBL" id="RLQ81208.1"/>
    </source>
</evidence>
<evidence type="ECO:0000256" key="4">
    <source>
        <dbReference type="ARBA" id="ARBA00022840"/>
    </source>
</evidence>
<keyword evidence="4 5" id="KW-0067">ATP-binding</keyword>
<dbReference type="GO" id="GO:0005524">
    <property type="term" value="F:ATP binding"/>
    <property type="evidence" value="ECO:0007669"/>
    <property type="project" value="UniProtKB-UniRule"/>
</dbReference>
<dbReference type="AlphaFoldDB" id="A0A3L7ISL1"/>
<dbReference type="GO" id="GO:0004674">
    <property type="term" value="F:protein serine/threonine kinase activity"/>
    <property type="evidence" value="ECO:0007669"/>
    <property type="project" value="UniProtKB-KW"/>
</dbReference>
<keyword evidence="3 8" id="KW-0418">Kinase</keyword>
<name>A0A3L7ISL1_9MICO</name>
<dbReference type="InterPro" id="IPR000719">
    <property type="entry name" value="Prot_kinase_dom"/>
</dbReference>
<dbReference type="InterPro" id="IPR017441">
    <property type="entry name" value="Protein_kinase_ATP_BS"/>
</dbReference>
<keyword evidence="8" id="KW-0723">Serine/threonine-protein kinase</keyword>
<dbReference type="SMART" id="SM00220">
    <property type="entry name" value="S_TKc"/>
    <property type="match status" value="1"/>
</dbReference>
<evidence type="ECO:0000256" key="3">
    <source>
        <dbReference type="ARBA" id="ARBA00022777"/>
    </source>
</evidence>
<dbReference type="Gene3D" id="3.30.200.20">
    <property type="entry name" value="Phosphorylase Kinase, domain 1"/>
    <property type="match status" value="1"/>
</dbReference>
<dbReference type="PROSITE" id="PS50011">
    <property type="entry name" value="PROTEIN_KINASE_DOM"/>
    <property type="match status" value="1"/>
</dbReference>
<dbReference type="PANTHER" id="PTHR43289:SF34">
    <property type="entry name" value="SERINE_THREONINE-PROTEIN KINASE YBDM-RELATED"/>
    <property type="match status" value="1"/>
</dbReference>
<feature type="domain" description="Protein kinase" evidence="7">
    <location>
        <begin position="9"/>
        <end position="274"/>
    </location>
</feature>
<dbReference type="SUPFAM" id="SSF56112">
    <property type="entry name" value="Protein kinase-like (PK-like)"/>
    <property type="match status" value="1"/>
</dbReference>
<keyword evidence="6" id="KW-0812">Transmembrane</keyword>
<evidence type="ECO:0000256" key="2">
    <source>
        <dbReference type="ARBA" id="ARBA00022741"/>
    </source>
</evidence>
<dbReference type="PROSITE" id="PS00108">
    <property type="entry name" value="PROTEIN_KINASE_ST"/>
    <property type="match status" value="1"/>
</dbReference>
<dbReference type="Pfam" id="PF00069">
    <property type="entry name" value="Pkinase"/>
    <property type="match status" value="1"/>
</dbReference>
<keyword evidence="2 5" id="KW-0547">Nucleotide-binding</keyword>